<evidence type="ECO:0000256" key="3">
    <source>
        <dbReference type="SAM" id="Phobius"/>
    </source>
</evidence>
<reference evidence="5" key="1">
    <citation type="submission" date="2023-06" db="EMBL/GenBank/DDBJ databases">
        <authorList>
            <person name="Delattre M."/>
        </authorList>
    </citation>
    <scope>NUCLEOTIDE SEQUENCE</scope>
    <source>
        <strain evidence="5">AF72</strain>
    </source>
</reference>
<feature type="region of interest" description="Disordered" evidence="2">
    <location>
        <begin position="1000"/>
        <end position="1056"/>
    </location>
</feature>
<dbReference type="PROSITE" id="PS50026">
    <property type="entry name" value="EGF_3"/>
    <property type="match status" value="1"/>
</dbReference>
<feature type="compositionally biased region" description="Polar residues" evidence="2">
    <location>
        <begin position="1011"/>
        <end position="1030"/>
    </location>
</feature>
<keyword evidence="6" id="KW-1185">Reference proteome</keyword>
<keyword evidence="3" id="KW-0812">Transmembrane</keyword>
<protein>
    <recommendedName>
        <fullName evidence="4">EGF-like domain-containing protein</fullName>
    </recommendedName>
</protein>
<proteinExistence type="predicted"/>
<feature type="domain" description="EGF-like" evidence="4">
    <location>
        <begin position="188"/>
        <end position="227"/>
    </location>
</feature>
<comment type="caution">
    <text evidence="5">The sequence shown here is derived from an EMBL/GenBank/DDBJ whole genome shotgun (WGS) entry which is preliminary data.</text>
</comment>
<feature type="transmembrane region" description="Helical" evidence="3">
    <location>
        <begin position="250"/>
        <end position="275"/>
    </location>
</feature>
<feature type="compositionally biased region" description="Basic and acidic residues" evidence="2">
    <location>
        <begin position="547"/>
        <end position="565"/>
    </location>
</feature>
<organism evidence="5 6">
    <name type="scientific">Mesorhabditis spiculigera</name>
    <dbReference type="NCBI Taxonomy" id="96644"/>
    <lineage>
        <taxon>Eukaryota</taxon>
        <taxon>Metazoa</taxon>
        <taxon>Ecdysozoa</taxon>
        <taxon>Nematoda</taxon>
        <taxon>Chromadorea</taxon>
        <taxon>Rhabditida</taxon>
        <taxon>Rhabditina</taxon>
        <taxon>Rhabditomorpha</taxon>
        <taxon>Rhabditoidea</taxon>
        <taxon>Rhabditidae</taxon>
        <taxon>Mesorhabditinae</taxon>
        <taxon>Mesorhabditis</taxon>
    </lineage>
</organism>
<keyword evidence="1" id="KW-0245">EGF-like domain</keyword>
<evidence type="ECO:0000259" key="4">
    <source>
        <dbReference type="PROSITE" id="PS50026"/>
    </source>
</evidence>
<keyword evidence="3" id="KW-0472">Membrane</keyword>
<feature type="compositionally biased region" description="Low complexity" evidence="2">
    <location>
        <begin position="573"/>
        <end position="584"/>
    </location>
</feature>
<feature type="region of interest" description="Disordered" evidence="2">
    <location>
        <begin position="367"/>
        <end position="432"/>
    </location>
</feature>
<evidence type="ECO:0000313" key="5">
    <source>
        <dbReference type="EMBL" id="CAJ0579059.1"/>
    </source>
</evidence>
<feature type="non-terminal residue" evidence="5">
    <location>
        <position position="1056"/>
    </location>
</feature>
<dbReference type="AlphaFoldDB" id="A0AA36D3P1"/>
<feature type="compositionally biased region" description="Basic and acidic residues" evidence="2">
    <location>
        <begin position="663"/>
        <end position="684"/>
    </location>
</feature>
<sequence>MAVPTVQMQATNKKNCAERRAHFHVKAMENACYGHGSETGSRNALTGLMKTCEKSLREAISQKIGQSDAGCKCTAGEMPDLKGKCRAVNVSIVSTPDPDPPCGSDKWDGFSENDKRNFLGLKLSSLGNFPKCVAALENGKVLIRMACGNAPCDLNILNDRLVKNANASILGIPALDAAFTKSRLSFEEAKQCEDEKLNDCHENAKCLANGLSYSCTCKDGTNDTMPERPGRFCFGIPDEDNCVLLFDVCLIFWIFCLIGALFLIPLLYMCCTGIVKKWKKRKRGKVSPNVAFNTKPTVITLDNFEQTNTARLLRQALGPRASGVIASGKALQNMQLKGILKPSENGYFFEDDHELEAMTQPATVASTAIPSPVDTSPHPTEPPTARSASAPPNKDQPLDDDRKSLHQSSSSPRLAEIAGSPPLMRSHSVQPRVGSAQSAGAVAAGAAAVVATALGKSQAQTAPASPVFSIRSLQVPATSKTAPPTPQVKEEPPSFAPLALSNSLADLQTRELIQSPAPSVVSKASRHGQPTIWETYRVLGDQYAKPESARPDSSDSLDKLIKDRYPTPPQPEVVPQAAPIVEPIGAPSSPAPPLIKKQQSQAEKLAEMLGVEVSPSTEETTSKEEGAPVEQVERPTKLPEPEDDEAALIELSEHGGKILIPLEKSKHEVVEMEQTKEDSDKSSIKSDASSEAAKKGPTFTKKRVDELKKERTKLPVKKDLFIPKGLPQRRFDTSRSRLPQPSVSIYQRRPLLRESSTDEGSDMEVAIKQFEDAVQTGGFGYQSRRRAHRRSPERQLSSISEKSGEIADAALETPMDYTLSAPTTTRDSFYLQAPAYRRSPLARRAHLLASEGPSSDPDIPPEMTPTSTRSRRSRSPHRSPERVEPRRDLRIERARVKPIKMPPRPEIAPPSQPRETSALGFLPAADEGRSEVRARHESRGLSQPSTSSGPLHGILVKRERRPRGVVSARECGAACRWCQHDENSDSSAYYMPGIRSRKDPGFYSARARSGSPGQAKTAHSTSSLRGSHTDLSPYFSPVRDSRKPHKEGLWWGHPHA</sequence>
<feature type="region of interest" description="Disordered" evidence="2">
    <location>
        <begin position="476"/>
        <end position="527"/>
    </location>
</feature>
<feature type="compositionally biased region" description="Polar residues" evidence="2">
    <location>
        <begin position="940"/>
        <end position="949"/>
    </location>
</feature>
<feature type="compositionally biased region" description="Polar residues" evidence="2">
    <location>
        <begin position="367"/>
        <end position="378"/>
    </location>
</feature>
<feature type="region of interest" description="Disordered" evidence="2">
    <location>
        <begin position="725"/>
        <end position="760"/>
    </location>
</feature>
<feature type="compositionally biased region" description="Basic and acidic residues" evidence="2">
    <location>
        <begin position="878"/>
        <end position="895"/>
    </location>
</feature>
<evidence type="ECO:0000313" key="6">
    <source>
        <dbReference type="Proteomes" id="UP001177023"/>
    </source>
</evidence>
<feature type="compositionally biased region" description="Pro residues" evidence="2">
    <location>
        <begin position="900"/>
        <end position="912"/>
    </location>
</feature>
<accession>A0AA36D3P1</accession>
<dbReference type="Proteomes" id="UP001177023">
    <property type="component" value="Unassembled WGS sequence"/>
</dbReference>
<dbReference type="EMBL" id="CATQJA010002655">
    <property type="protein sequence ID" value="CAJ0579059.1"/>
    <property type="molecule type" value="Genomic_DNA"/>
</dbReference>
<feature type="region of interest" description="Disordered" evidence="2">
    <location>
        <begin position="778"/>
        <end position="808"/>
    </location>
</feature>
<feature type="compositionally biased region" description="Basic and acidic residues" evidence="2">
    <location>
        <begin position="620"/>
        <end position="640"/>
    </location>
</feature>
<evidence type="ECO:0000256" key="1">
    <source>
        <dbReference type="PROSITE-ProRule" id="PRU00076"/>
    </source>
</evidence>
<dbReference type="Gene3D" id="2.10.25.10">
    <property type="entry name" value="Laminin"/>
    <property type="match status" value="1"/>
</dbReference>
<dbReference type="InterPro" id="IPR000742">
    <property type="entry name" value="EGF"/>
</dbReference>
<name>A0AA36D3P1_9BILA</name>
<comment type="caution">
    <text evidence="1">Lacks conserved residue(s) required for the propagation of feature annotation.</text>
</comment>
<keyword evidence="3" id="KW-1133">Transmembrane helix</keyword>
<feature type="compositionally biased region" description="Polar residues" evidence="2">
    <location>
        <begin position="736"/>
        <end position="745"/>
    </location>
</feature>
<feature type="region of interest" description="Disordered" evidence="2">
    <location>
        <begin position="542"/>
        <end position="706"/>
    </location>
</feature>
<evidence type="ECO:0000256" key="2">
    <source>
        <dbReference type="SAM" id="MobiDB-lite"/>
    </source>
</evidence>
<feature type="region of interest" description="Disordered" evidence="2">
    <location>
        <begin position="842"/>
        <end position="958"/>
    </location>
</feature>
<gene>
    <name evidence="5" type="ORF">MSPICULIGERA_LOCUS17292</name>
</gene>
<feature type="compositionally biased region" description="Basic and acidic residues" evidence="2">
    <location>
        <begin position="926"/>
        <end position="939"/>
    </location>
</feature>